<protein>
    <recommendedName>
        <fullName evidence="8">Neutral metalloproteinase</fullName>
        <ecNumber evidence="8">3.4.24.-</ecNumber>
    </recommendedName>
</protein>
<dbReference type="Proteomes" id="UP000182054">
    <property type="component" value="Unassembled WGS sequence"/>
</dbReference>
<evidence type="ECO:0000256" key="2">
    <source>
        <dbReference type="ARBA" id="ARBA00022670"/>
    </source>
</evidence>
<sequence length="386" mass="40610">MTAHPAASRTVRPSAGCPGVVPPYLLQRLASAPAERSARLDTAPSVAERTLALDAELRLRRDGVRAGAALGSRGAVAGRLQRTVADAKGTQTLPGDVVRREGEPAVGDPAADESYDGLGVTYALFDEVYGWSSLDGRGLPLDATVHYGEQYDNAFWDGSRMVFGDGDGEVFTRFTVSLSVIAHELAHGFTQYTSQLEYSGQSGALNESISDVFGVLAEQRARNENAEDASWLVGEGLFLPDVQGSALRSMLRPGTAYDDDVLGRDPQPADMAGYVETTEDNGGVHINSGIPNRAFAEAAVALRGPAWDRLGQVWFDTCTGGTLTPTADFSAFAAATVAAATTRYGTGSDVHRAVLQGWTTVGLGQGLGQGLEQGGSDAPDEVSRRT</sequence>
<evidence type="ECO:0000259" key="10">
    <source>
        <dbReference type="Pfam" id="PF01447"/>
    </source>
</evidence>
<dbReference type="Pfam" id="PF01447">
    <property type="entry name" value="Peptidase_M4"/>
    <property type="match status" value="1"/>
</dbReference>
<dbReference type="PANTHER" id="PTHR43579">
    <property type="match status" value="1"/>
</dbReference>
<dbReference type="Pfam" id="PF02868">
    <property type="entry name" value="Peptidase_M4_C"/>
    <property type="match status" value="1"/>
</dbReference>
<feature type="active site" description="Proton donor" evidence="7">
    <location>
        <position position="285"/>
    </location>
</feature>
<keyword evidence="2 8" id="KW-0645">Protease</keyword>
<dbReference type="GO" id="GO:0004222">
    <property type="term" value="F:metalloendopeptidase activity"/>
    <property type="evidence" value="ECO:0007669"/>
    <property type="project" value="UniProtKB-UniRule"/>
</dbReference>
<evidence type="ECO:0000313" key="13">
    <source>
        <dbReference type="Proteomes" id="UP000182054"/>
    </source>
</evidence>
<keyword evidence="5 8" id="KW-0862">Zinc</keyword>
<dbReference type="Gene3D" id="1.10.390.10">
    <property type="entry name" value="Neutral Protease Domain 2"/>
    <property type="match status" value="1"/>
</dbReference>
<evidence type="ECO:0000256" key="3">
    <source>
        <dbReference type="ARBA" id="ARBA00022723"/>
    </source>
</evidence>
<dbReference type="InterPro" id="IPR027268">
    <property type="entry name" value="Peptidase_M4/M1_CTD_sf"/>
</dbReference>
<dbReference type="SUPFAM" id="SSF55486">
    <property type="entry name" value="Metalloproteases ('zincins'), catalytic domain"/>
    <property type="match status" value="1"/>
</dbReference>
<dbReference type="InterPro" id="IPR001570">
    <property type="entry name" value="Peptidase_M4_C_domain"/>
</dbReference>
<dbReference type="GO" id="GO:0046872">
    <property type="term" value="F:metal ion binding"/>
    <property type="evidence" value="ECO:0007669"/>
    <property type="project" value="UniProtKB-UniRule"/>
</dbReference>
<name>A0A1I0U0E9_9NOCA</name>
<dbReference type="GO" id="GO:0005576">
    <property type="term" value="C:extracellular region"/>
    <property type="evidence" value="ECO:0007669"/>
    <property type="project" value="UniProtKB-SubCell"/>
</dbReference>
<evidence type="ECO:0000256" key="9">
    <source>
        <dbReference type="SAM" id="MobiDB-lite"/>
    </source>
</evidence>
<dbReference type="EMBL" id="FOJN01000011">
    <property type="protein sequence ID" value="SFA57373.1"/>
    <property type="molecule type" value="Genomic_DNA"/>
</dbReference>
<accession>A0A1I0U0E9</accession>
<dbReference type="PRINTS" id="PR00730">
    <property type="entry name" value="THERMOLYSIN"/>
</dbReference>
<dbReference type="InterPro" id="IPR023612">
    <property type="entry name" value="Peptidase_M4"/>
</dbReference>
<comment type="subcellular location">
    <subcellularLocation>
        <location evidence="8">Secreted</location>
    </subcellularLocation>
</comment>
<keyword evidence="3" id="KW-0479">Metal-binding</keyword>
<comment type="cofactor">
    <cofactor evidence="8">
        <name>Zn(2+)</name>
        <dbReference type="ChEBI" id="CHEBI:29105"/>
    </cofactor>
</comment>
<dbReference type="CDD" id="cd09597">
    <property type="entry name" value="M4_TLP"/>
    <property type="match status" value="1"/>
</dbReference>
<feature type="domain" description="Peptidase M4" evidence="10">
    <location>
        <begin position="112"/>
        <end position="191"/>
    </location>
</feature>
<keyword evidence="8" id="KW-0964">Secreted</keyword>
<dbReference type="Gene3D" id="3.10.170.10">
    <property type="match status" value="1"/>
</dbReference>
<evidence type="ECO:0000256" key="7">
    <source>
        <dbReference type="PIRSR" id="PIRSR623612-1"/>
    </source>
</evidence>
<evidence type="ECO:0000313" key="12">
    <source>
        <dbReference type="EMBL" id="SFA57373.1"/>
    </source>
</evidence>
<dbReference type="InterPro" id="IPR052759">
    <property type="entry name" value="Metalloprotease_M4"/>
</dbReference>
<reference evidence="12 13" key="1">
    <citation type="submission" date="2016-10" db="EMBL/GenBank/DDBJ databases">
        <authorList>
            <person name="de Groot N.N."/>
        </authorList>
    </citation>
    <scope>NUCLEOTIDE SEQUENCE [LARGE SCALE GENOMIC DNA]</scope>
    <source>
        <strain evidence="12 13">DSM 44908</strain>
    </source>
</reference>
<evidence type="ECO:0000259" key="11">
    <source>
        <dbReference type="Pfam" id="PF02868"/>
    </source>
</evidence>
<evidence type="ECO:0000256" key="4">
    <source>
        <dbReference type="ARBA" id="ARBA00022801"/>
    </source>
</evidence>
<comment type="function">
    <text evidence="8">Extracellular zinc metalloprotease.</text>
</comment>
<evidence type="ECO:0000256" key="1">
    <source>
        <dbReference type="ARBA" id="ARBA00009388"/>
    </source>
</evidence>
<keyword evidence="6 8" id="KW-0482">Metalloprotease</keyword>
<dbReference type="AlphaFoldDB" id="A0A1I0U0E9"/>
<dbReference type="InterPro" id="IPR013856">
    <property type="entry name" value="Peptidase_M4_domain"/>
</dbReference>
<evidence type="ECO:0000256" key="6">
    <source>
        <dbReference type="ARBA" id="ARBA00023049"/>
    </source>
</evidence>
<dbReference type="EC" id="3.4.24.-" evidence="8"/>
<dbReference type="OrthoDB" id="291295at2"/>
<organism evidence="12 13">
    <name type="scientific">Rhodococcoides kroppenstedtii</name>
    <dbReference type="NCBI Taxonomy" id="293050"/>
    <lineage>
        <taxon>Bacteria</taxon>
        <taxon>Bacillati</taxon>
        <taxon>Actinomycetota</taxon>
        <taxon>Actinomycetes</taxon>
        <taxon>Mycobacteriales</taxon>
        <taxon>Nocardiaceae</taxon>
        <taxon>Rhodococcoides</taxon>
    </lineage>
</organism>
<feature type="region of interest" description="Disordered" evidence="9">
    <location>
        <begin position="366"/>
        <end position="386"/>
    </location>
</feature>
<evidence type="ECO:0000256" key="8">
    <source>
        <dbReference type="RuleBase" id="RU366073"/>
    </source>
</evidence>
<feature type="domain" description="Peptidase M4 C-terminal" evidence="11">
    <location>
        <begin position="194"/>
        <end position="362"/>
    </location>
</feature>
<dbReference type="PANTHER" id="PTHR43579:SF1">
    <property type="entry name" value="NEUTRAL METALLOPROTEINASE"/>
    <property type="match status" value="1"/>
</dbReference>
<keyword evidence="4 8" id="KW-0378">Hydrolase</keyword>
<feature type="active site" evidence="7">
    <location>
        <position position="184"/>
    </location>
</feature>
<proteinExistence type="inferred from homology"/>
<gene>
    <name evidence="12" type="ORF">SAMN05444374_111116</name>
</gene>
<evidence type="ECO:0000256" key="5">
    <source>
        <dbReference type="ARBA" id="ARBA00022833"/>
    </source>
</evidence>
<dbReference type="GO" id="GO:0006508">
    <property type="term" value="P:proteolysis"/>
    <property type="evidence" value="ECO:0007669"/>
    <property type="project" value="UniProtKB-KW"/>
</dbReference>
<comment type="similarity">
    <text evidence="1 8">Belongs to the peptidase M4 family.</text>
</comment>